<evidence type="ECO:0000256" key="2">
    <source>
        <dbReference type="ARBA" id="ARBA00022525"/>
    </source>
</evidence>
<protein>
    <recommendedName>
        <fullName evidence="4">Carbohydrate-binding module family 96 domain-containing protein</fullName>
    </recommendedName>
</protein>
<dbReference type="SUPFAM" id="SSF63829">
    <property type="entry name" value="Calcium-dependent phosphotriesterase"/>
    <property type="match status" value="1"/>
</dbReference>
<evidence type="ECO:0000313" key="6">
    <source>
        <dbReference type="Proteomes" id="UP000028725"/>
    </source>
</evidence>
<comment type="subcellular location">
    <subcellularLocation>
        <location evidence="1">Secreted</location>
    </subcellularLocation>
</comment>
<feature type="domain" description="Carbohydrate-binding module family 96" evidence="4">
    <location>
        <begin position="25"/>
        <end position="174"/>
    </location>
</feature>
<dbReference type="InterPro" id="IPR055372">
    <property type="entry name" value="CBM96"/>
</dbReference>
<evidence type="ECO:0000256" key="3">
    <source>
        <dbReference type="ARBA" id="ARBA00022729"/>
    </source>
</evidence>
<evidence type="ECO:0000256" key="1">
    <source>
        <dbReference type="ARBA" id="ARBA00004613"/>
    </source>
</evidence>
<dbReference type="PATRIC" id="fig|394096.3.peg.5073"/>
<evidence type="ECO:0000259" key="4">
    <source>
        <dbReference type="Pfam" id="PF24517"/>
    </source>
</evidence>
<comment type="caution">
    <text evidence="5">The sequence shown here is derived from an EMBL/GenBank/DDBJ whole genome shotgun (WGS) entry which is preliminary data.</text>
</comment>
<gene>
    <name evidence="5" type="ORF">DB31_9046</name>
</gene>
<dbReference type="Gene3D" id="2.130.10.10">
    <property type="entry name" value="YVTN repeat-like/Quinoprotein amine dehydrogenase"/>
    <property type="match status" value="1"/>
</dbReference>
<dbReference type="STRING" id="394096.DB31_9046"/>
<dbReference type="EMBL" id="JMCB01000009">
    <property type="protein sequence ID" value="KFE66832.1"/>
    <property type="molecule type" value="Genomic_DNA"/>
</dbReference>
<keyword evidence="6" id="KW-1185">Reference proteome</keyword>
<dbReference type="InterPro" id="IPR015943">
    <property type="entry name" value="WD40/YVTN_repeat-like_dom_sf"/>
</dbReference>
<dbReference type="Pfam" id="PF24517">
    <property type="entry name" value="CBM96"/>
    <property type="match status" value="1"/>
</dbReference>
<evidence type="ECO:0000313" key="5">
    <source>
        <dbReference type="EMBL" id="KFE66832.1"/>
    </source>
</evidence>
<reference evidence="5 6" key="1">
    <citation type="submission" date="2014-04" db="EMBL/GenBank/DDBJ databases">
        <title>Genome assembly of Hyalangium minutum DSM 14724.</title>
        <authorList>
            <person name="Sharma G."/>
            <person name="Subramanian S."/>
        </authorList>
    </citation>
    <scope>NUCLEOTIDE SEQUENCE [LARGE SCALE GENOMIC DNA]</scope>
    <source>
        <strain evidence="5 6">DSM 14724</strain>
    </source>
</reference>
<proteinExistence type="predicted"/>
<dbReference type="NCBIfam" id="NF033679">
    <property type="entry name" value="DNRLRE_dom"/>
    <property type="match status" value="1"/>
</dbReference>
<keyword evidence="2" id="KW-0964">Secreted</keyword>
<accession>A0A085WGL9</accession>
<keyword evidence="3" id="KW-0732">Signal</keyword>
<dbReference type="GO" id="GO:0005576">
    <property type="term" value="C:extracellular region"/>
    <property type="evidence" value="ECO:0007669"/>
    <property type="project" value="UniProtKB-SubCell"/>
</dbReference>
<organism evidence="5 6">
    <name type="scientific">Hyalangium minutum</name>
    <dbReference type="NCBI Taxonomy" id="394096"/>
    <lineage>
        <taxon>Bacteria</taxon>
        <taxon>Pseudomonadati</taxon>
        <taxon>Myxococcota</taxon>
        <taxon>Myxococcia</taxon>
        <taxon>Myxococcales</taxon>
        <taxon>Cystobacterineae</taxon>
        <taxon>Archangiaceae</taxon>
        <taxon>Hyalangium</taxon>
    </lineage>
</organism>
<name>A0A085WGL9_9BACT</name>
<dbReference type="AlphaFoldDB" id="A0A085WGL9"/>
<dbReference type="Proteomes" id="UP000028725">
    <property type="component" value="Unassembled WGS sequence"/>
</dbReference>
<sequence length="615" mass="65570">MQCSGEPESPVSITTEESGVVEEARTFIPIADARVDANNPATNYGGDSVLKVDASPDYETFLRFEVSGLSGTVRRAKLRLYATDATANGPSVYTTGSSWQESSVTFQTKPSVQTHLSTAGAVAANTWAEWDVTAAVSGNGTVNLALVPTGSDGAVFWSRNTSSNAAYRPQLVVTVETSTPTPPPPGSGGWTFYGTAQGGPRYVYGVSADAGGNIWVAGGEEGLFVLQAGHTRFRRFTMADGLRPYGYMLDGRAPSGVKYLKVISVAGGPAGVAFVGYQGKPPASGMPTCEDEWDQAYYAGRTPDASVYKSGDADRVTLTATGIHVVHYDLSTGPNKVAAEPRGREKLCNIWRIAYDARTNSVWFGANHGFAWGRANFPGYSCAPGTWDYGCAGVMEHVHPAINAWNSSKTGGILLTDAYYGVSVASNGDVWFGGANRSTRFRYGTNGNNYWQAQVETEGSSYIWNRIDIWPDAVAEPTWPTREQRVDDHVSGMAVMSDQTVWVGSWDRGLAQLSSSGHVLRRLSTQLADGHGYVASVAADPLDNSVWAGMSWGGGLSRVRGSSIQHYGSGVLPSSMLNLRVSDIQVDRSGSRRRILVGFLGDASTPGSVGIYTGQ</sequence>